<dbReference type="SUPFAM" id="SSF52540">
    <property type="entry name" value="P-loop containing nucleoside triphosphate hydrolases"/>
    <property type="match status" value="1"/>
</dbReference>
<keyword evidence="2 7" id="KW-0812">Transmembrane</keyword>
<evidence type="ECO:0000256" key="7">
    <source>
        <dbReference type="SAM" id="Phobius"/>
    </source>
</evidence>
<evidence type="ECO:0000256" key="3">
    <source>
        <dbReference type="ARBA" id="ARBA00022741"/>
    </source>
</evidence>
<dbReference type="PROSITE" id="PS00211">
    <property type="entry name" value="ABC_TRANSPORTER_1"/>
    <property type="match status" value="1"/>
</dbReference>
<feature type="transmembrane region" description="Helical" evidence="7">
    <location>
        <begin position="39"/>
        <end position="59"/>
    </location>
</feature>
<organism evidence="11 12">
    <name type="scientific">Gulosibacter faecalis</name>
    <dbReference type="NCBI Taxonomy" id="272240"/>
    <lineage>
        <taxon>Bacteria</taxon>
        <taxon>Bacillati</taxon>
        <taxon>Actinomycetota</taxon>
        <taxon>Actinomycetes</taxon>
        <taxon>Micrococcales</taxon>
        <taxon>Microbacteriaceae</taxon>
        <taxon>Gulosibacter</taxon>
    </lineage>
</organism>
<dbReference type="GO" id="GO:0005524">
    <property type="term" value="F:ATP binding"/>
    <property type="evidence" value="ECO:0007669"/>
    <property type="project" value="UniProtKB-KW"/>
</dbReference>
<dbReference type="PANTHER" id="PTHR43394">
    <property type="entry name" value="ATP-DEPENDENT PERMEASE MDL1, MITOCHONDRIAL"/>
    <property type="match status" value="1"/>
</dbReference>
<evidence type="ECO:0000259" key="10">
    <source>
        <dbReference type="PROSITE" id="PS50929"/>
    </source>
</evidence>
<evidence type="ECO:0000313" key="11">
    <source>
        <dbReference type="EMBL" id="MFD2757055.1"/>
    </source>
</evidence>
<dbReference type="Gene3D" id="3.40.50.300">
    <property type="entry name" value="P-loop containing nucleotide triphosphate hydrolases"/>
    <property type="match status" value="1"/>
</dbReference>
<dbReference type="CDD" id="cd18543">
    <property type="entry name" value="ABC_6TM_Rv0194_D1_like"/>
    <property type="match status" value="1"/>
</dbReference>
<dbReference type="InterPro" id="IPR039421">
    <property type="entry name" value="Type_1_exporter"/>
</dbReference>
<keyword evidence="12" id="KW-1185">Reference proteome</keyword>
<evidence type="ECO:0000256" key="6">
    <source>
        <dbReference type="ARBA" id="ARBA00023136"/>
    </source>
</evidence>
<dbReference type="InterPro" id="IPR027417">
    <property type="entry name" value="P-loop_NTPase"/>
</dbReference>
<feature type="signal peptide" evidence="8">
    <location>
        <begin position="1"/>
        <end position="23"/>
    </location>
</feature>
<reference evidence="12" key="1">
    <citation type="journal article" date="2019" name="Int. J. Syst. Evol. Microbiol.">
        <title>The Global Catalogue of Microorganisms (GCM) 10K type strain sequencing project: providing services to taxonomists for standard genome sequencing and annotation.</title>
        <authorList>
            <consortium name="The Broad Institute Genomics Platform"/>
            <consortium name="The Broad Institute Genome Sequencing Center for Infectious Disease"/>
            <person name="Wu L."/>
            <person name="Ma J."/>
        </authorList>
    </citation>
    <scope>NUCLEOTIDE SEQUENCE [LARGE SCALE GENOMIC DNA]</scope>
    <source>
        <strain evidence="12">TISTR 1514</strain>
    </source>
</reference>
<name>A0ABW5UUZ6_9MICO</name>
<dbReference type="Pfam" id="PF00005">
    <property type="entry name" value="ABC_tran"/>
    <property type="match status" value="1"/>
</dbReference>
<keyword evidence="3" id="KW-0547">Nucleotide-binding</keyword>
<dbReference type="InterPro" id="IPR017871">
    <property type="entry name" value="ABC_transporter-like_CS"/>
</dbReference>
<feature type="transmembrane region" description="Helical" evidence="7">
    <location>
        <begin position="141"/>
        <end position="160"/>
    </location>
</feature>
<dbReference type="Pfam" id="PF00664">
    <property type="entry name" value="ABC_membrane"/>
    <property type="match status" value="1"/>
</dbReference>
<dbReference type="InterPro" id="IPR011527">
    <property type="entry name" value="ABC1_TM_dom"/>
</dbReference>
<feature type="domain" description="ABC transporter" evidence="9">
    <location>
        <begin position="319"/>
        <end position="560"/>
    </location>
</feature>
<sequence length="582" mass="62827">MLLGLLVALLAAATTLAMPQILAAFVNDAVGTDATVTTVLIAGVALLGIGIFDAVLVFLRRVFTVDPAMGVEYRMRRSFFRKLQRLPMSFHDSWESGQLLSRSMSDHTSIRRWLAFSSIMLVNDVVMLVAGIVLMSLASPWLALIYLAGALPLVITLANFGTRFQKISRLGQDQAGDLATNVEQSVHGIRVLKAFGRAESALDDYSEYANRVRETETRRGRLVASFDSIIALLPELALGVALLVGLFQVDAGVTSVASLSAFFATAMLITMPVAMLGVQIADLISTVTSLQRINEVIDEVPSIVSPAHATAPERINGEVVFDNVVFRYPDASEDATLISGVDLRVRPGETLALVGTTGSGKSTLLQLVPRLYDVTRGSIRVDGVDVRDYDLEQLRTISAVAFEDATLFSGSVRENVLLGAAPGLSEEESDALLRLSLETADATFAYDLPDGIDTRIGEQGMSLSGGQRQRVALARAIAAKPKVLLLDDPLSALDTATEERVTQRLREVLRGTTTIVVAHRTSTVALADRVALLEGGRIVAVGTHTELLLNDRRYGFVMADISSEGFDVTGQLDLQELREEER</sequence>
<feature type="transmembrane region" description="Helical" evidence="7">
    <location>
        <begin position="113"/>
        <end position="135"/>
    </location>
</feature>
<dbReference type="Gene3D" id="1.20.1560.10">
    <property type="entry name" value="ABC transporter type 1, transmembrane domain"/>
    <property type="match status" value="1"/>
</dbReference>
<dbReference type="SMART" id="SM00382">
    <property type="entry name" value="AAA"/>
    <property type="match status" value="1"/>
</dbReference>
<evidence type="ECO:0000256" key="8">
    <source>
        <dbReference type="SAM" id="SignalP"/>
    </source>
</evidence>
<evidence type="ECO:0000259" key="9">
    <source>
        <dbReference type="PROSITE" id="PS50893"/>
    </source>
</evidence>
<dbReference type="RefSeq" id="WP_019618846.1">
    <property type="nucleotide sequence ID" value="NZ_JBHUNE010000001.1"/>
</dbReference>
<dbReference type="InterPro" id="IPR036640">
    <property type="entry name" value="ABC1_TM_sf"/>
</dbReference>
<keyword evidence="8" id="KW-0732">Signal</keyword>
<keyword evidence="6 7" id="KW-0472">Membrane</keyword>
<dbReference type="PANTHER" id="PTHR43394:SF1">
    <property type="entry name" value="ATP-BINDING CASSETTE SUB-FAMILY B MEMBER 10, MITOCHONDRIAL"/>
    <property type="match status" value="1"/>
</dbReference>
<keyword evidence="4 11" id="KW-0067">ATP-binding</keyword>
<feature type="transmembrane region" description="Helical" evidence="7">
    <location>
        <begin position="261"/>
        <end position="284"/>
    </location>
</feature>
<dbReference type="InterPro" id="IPR003439">
    <property type="entry name" value="ABC_transporter-like_ATP-bd"/>
</dbReference>
<gene>
    <name evidence="11" type="ORF">ACFSW7_01525</name>
</gene>
<evidence type="ECO:0000256" key="2">
    <source>
        <dbReference type="ARBA" id="ARBA00022692"/>
    </source>
</evidence>
<accession>A0ABW5UUZ6</accession>
<keyword evidence="5 7" id="KW-1133">Transmembrane helix</keyword>
<comment type="subcellular location">
    <subcellularLocation>
        <location evidence="1">Cell membrane</location>
        <topology evidence="1">Multi-pass membrane protein</topology>
    </subcellularLocation>
</comment>
<dbReference type="PROSITE" id="PS50893">
    <property type="entry name" value="ABC_TRANSPORTER_2"/>
    <property type="match status" value="1"/>
</dbReference>
<feature type="transmembrane region" description="Helical" evidence="7">
    <location>
        <begin position="228"/>
        <end position="249"/>
    </location>
</feature>
<dbReference type="Proteomes" id="UP001597492">
    <property type="component" value="Unassembled WGS sequence"/>
</dbReference>
<dbReference type="EMBL" id="JBHUNE010000001">
    <property type="protein sequence ID" value="MFD2757055.1"/>
    <property type="molecule type" value="Genomic_DNA"/>
</dbReference>
<proteinExistence type="predicted"/>
<evidence type="ECO:0000256" key="1">
    <source>
        <dbReference type="ARBA" id="ARBA00004651"/>
    </source>
</evidence>
<dbReference type="PROSITE" id="PS50929">
    <property type="entry name" value="ABC_TM1F"/>
    <property type="match status" value="1"/>
</dbReference>
<comment type="caution">
    <text evidence="11">The sequence shown here is derived from an EMBL/GenBank/DDBJ whole genome shotgun (WGS) entry which is preliminary data.</text>
</comment>
<dbReference type="SUPFAM" id="SSF90123">
    <property type="entry name" value="ABC transporter transmembrane region"/>
    <property type="match status" value="1"/>
</dbReference>
<evidence type="ECO:0000256" key="4">
    <source>
        <dbReference type="ARBA" id="ARBA00022840"/>
    </source>
</evidence>
<evidence type="ECO:0000256" key="5">
    <source>
        <dbReference type="ARBA" id="ARBA00022989"/>
    </source>
</evidence>
<dbReference type="InterPro" id="IPR003593">
    <property type="entry name" value="AAA+_ATPase"/>
</dbReference>
<feature type="domain" description="ABC transmembrane type-1" evidence="10">
    <location>
        <begin position="2"/>
        <end position="285"/>
    </location>
</feature>
<feature type="chain" id="PRO_5047384366" evidence="8">
    <location>
        <begin position="24"/>
        <end position="582"/>
    </location>
</feature>
<protein>
    <submittedName>
        <fullName evidence="11">ABC transporter ATP-binding protein</fullName>
    </submittedName>
</protein>
<evidence type="ECO:0000313" key="12">
    <source>
        <dbReference type="Proteomes" id="UP001597492"/>
    </source>
</evidence>